<dbReference type="PROSITE" id="PS51755">
    <property type="entry name" value="OMPR_PHOB"/>
    <property type="match status" value="1"/>
</dbReference>
<dbReference type="Gene3D" id="6.10.250.690">
    <property type="match status" value="1"/>
</dbReference>
<comment type="caution">
    <text evidence="6">The sequence shown here is derived from an EMBL/GenBank/DDBJ whole genome shotgun (WGS) entry which is preliminary data.</text>
</comment>
<proteinExistence type="predicted"/>
<dbReference type="SMART" id="SM00448">
    <property type="entry name" value="REC"/>
    <property type="match status" value="1"/>
</dbReference>
<feature type="domain" description="OmpR/PhoB-type" evidence="5">
    <location>
        <begin position="126"/>
        <end position="221"/>
    </location>
</feature>
<keyword evidence="2" id="KW-0597">Phosphoprotein</keyword>
<evidence type="ECO:0000313" key="6">
    <source>
        <dbReference type="EMBL" id="MFC0532454.1"/>
    </source>
</evidence>
<keyword evidence="1 3" id="KW-0238">DNA-binding</keyword>
<dbReference type="Pfam" id="PF00486">
    <property type="entry name" value="Trans_reg_C"/>
    <property type="match status" value="1"/>
</dbReference>
<evidence type="ECO:0000259" key="5">
    <source>
        <dbReference type="PROSITE" id="PS51755"/>
    </source>
</evidence>
<dbReference type="InterPro" id="IPR039420">
    <property type="entry name" value="WalR-like"/>
</dbReference>
<organism evidence="6 7">
    <name type="scientific">Phytohabitans kaempferiae</name>
    <dbReference type="NCBI Taxonomy" id="1620943"/>
    <lineage>
        <taxon>Bacteria</taxon>
        <taxon>Bacillati</taxon>
        <taxon>Actinomycetota</taxon>
        <taxon>Actinomycetes</taxon>
        <taxon>Micromonosporales</taxon>
        <taxon>Micromonosporaceae</taxon>
    </lineage>
</organism>
<protein>
    <submittedName>
        <fullName evidence="6">Response regulator transcription factor</fullName>
    </submittedName>
</protein>
<evidence type="ECO:0000256" key="3">
    <source>
        <dbReference type="PROSITE-ProRule" id="PRU01091"/>
    </source>
</evidence>
<dbReference type="Pfam" id="PF00072">
    <property type="entry name" value="Response_reg"/>
    <property type="match status" value="1"/>
</dbReference>
<dbReference type="SMART" id="SM00862">
    <property type="entry name" value="Trans_reg_C"/>
    <property type="match status" value="1"/>
</dbReference>
<feature type="domain" description="Response regulatory" evidence="4">
    <location>
        <begin position="2"/>
        <end position="119"/>
    </location>
</feature>
<dbReference type="Gene3D" id="3.40.50.2300">
    <property type="match status" value="1"/>
</dbReference>
<dbReference type="EMBL" id="JBHLUH010000071">
    <property type="protein sequence ID" value="MFC0532454.1"/>
    <property type="molecule type" value="Genomic_DNA"/>
</dbReference>
<feature type="modified residue" description="4-aspartylphosphate" evidence="2">
    <location>
        <position position="51"/>
    </location>
</feature>
<dbReference type="SUPFAM" id="SSF52172">
    <property type="entry name" value="CheY-like"/>
    <property type="match status" value="1"/>
</dbReference>
<dbReference type="RefSeq" id="WP_377258539.1">
    <property type="nucleotide sequence ID" value="NZ_JBHLUH010000071.1"/>
</dbReference>
<reference evidence="6 7" key="1">
    <citation type="submission" date="2024-09" db="EMBL/GenBank/DDBJ databases">
        <authorList>
            <person name="Sun Q."/>
            <person name="Mori K."/>
        </authorList>
    </citation>
    <scope>NUCLEOTIDE SEQUENCE [LARGE SCALE GENOMIC DNA]</scope>
    <source>
        <strain evidence="6 7">TBRC 3947</strain>
    </source>
</reference>
<evidence type="ECO:0000313" key="7">
    <source>
        <dbReference type="Proteomes" id="UP001589867"/>
    </source>
</evidence>
<sequence length="223" mass="24643">MRILLVEDDPDLAEVVALGLRNESYAVDLAGTAGAAEEHLRTTAYDVACLDLGLPDGDGLDLVRRLGHDPELHRPRRLLVLTARDAVADRIAGLDAGADDYLVKPFHFTELTARLRALSRRADERGTTLRVGDLVLDLATHRAWRAGVPLALTAREYSLLRYFMHHPGTVLSAEDLLEHVWDAHANPFTASVRVILSRLRRKLGEPSPIATVPQVGYRLEVEP</sequence>
<accession>A0ABV6MD68</accession>
<keyword evidence="7" id="KW-1185">Reference proteome</keyword>
<dbReference type="Proteomes" id="UP001589867">
    <property type="component" value="Unassembled WGS sequence"/>
</dbReference>
<dbReference type="CDD" id="cd00383">
    <property type="entry name" value="trans_reg_C"/>
    <property type="match status" value="1"/>
</dbReference>
<dbReference type="Gene3D" id="1.10.10.10">
    <property type="entry name" value="Winged helix-like DNA-binding domain superfamily/Winged helix DNA-binding domain"/>
    <property type="match status" value="1"/>
</dbReference>
<dbReference type="PROSITE" id="PS50110">
    <property type="entry name" value="RESPONSE_REGULATORY"/>
    <property type="match status" value="1"/>
</dbReference>
<name>A0ABV6MD68_9ACTN</name>
<gene>
    <name evidence="6" type="ORF">ACFFIA_32885</name>
</gene>
<dbReference type="InterPro" id="IPR001867">
    <property type="entry name" value="OmpR/PhoB-type_DNA-bd"/>
</dbReference>
<dbReference type="InterPro" id="IPR001789">
    <property type="entry name" value="Sig_transdc_resp-reg_receiver"/>
</dbReference>
<dbReference type="InterPro" id="IPR011006">
    <property type="entry name" value="CheY-like_superfamily"/>
</dbReference>
<feature type="DNA-binding region" description="OmpR/PhoB-type" evidence="3">
    <location>
        <begin position="126"/>
        <end position="221"/>
    </location>
</feature>
<evidence type="ECO:0000256" key="2">
    <source>
        <dbReference type="PROSITE-ProRule" id="PRU00169"/>
    </source>
</evidence>
<dbReference type="PANTHER" id="PTHR48111">
    <property type="entry name" value="REGULATOR OF RPOS"/>
    <property type="match status" value="1"/>
</dbReference>
<dbReference type="InterPro" id="IPR036388">
    <property type="entry name" value="WH-like_DNA-bd_sf"/>
</dbReference>
<evidence type="ECO:0000259" key="4">
    <source>
        <dbReference type="PROSITE" id="PS50110"/>
    </source>
</evidence>
<dbReference type="PANTHER" id="PTHR48111:SF36">
    <property type="entry name" value="TRANSCRIPTIONAL REGULATORY PROTEIN CUTR"/>
    <property type="match status" value="1"/>
</dbReference>
<evidence type="ECO:0000256" key="1">
    <source>
        <dbReference type="ARBA" id="ARBA00023125"/>
    </source>
</evidence>